<dbReference type="EMBL" id="MHRP01000016">
    <property type="protein sequence ID" value="OHA27317.1"/>
    <property type="molecule type" value="Genomic_DNA"/>
</dbReference>
<organism evidence="2 3">
    <name type="scientific">Candidatus Taylorbacteria bacterium RIFCSPHIGHO2_02_FULL_45_35</name>
    <dbReference type="NCBI Taxonomy" id="1802311"/>
    <lineage>
        <taxon>Bacteria</taxon>
        <taxon>Candidatus Tayloriibacteriota</taxon>
    </lineage>
</organism>
<dbReference type="Proteomes" id="UP000177943">
    <property type="component" value="Unassembled WGS sequence"/>
</dbReference>
<evidence type="ECO:0000313" key="2">
    <source>
        <dbReference type="EMBL" id="OHA27317.1"/>
    </source>
</evidence>
<feature type="transmembrane region" description="Helical" evidence="1">
    <location>
        <begin position="59"/>
        <end position="85"/>
    </location>
</feature>
<keyword evidence="1" id="KW-0812">Transmembrane</keyword>
<proteinExistence type="predicted"/>
<evidence type="ECO:0000256" key="1">
    <source>
        <dbReference type="SAM" id="Phobius"/>
    </source>
</evidence>
<name>A0A1G2MTX3_9BACT</name>
<protein>
    <submittedName>
        <fullName evidence="2">Uncharacterized protein</fullName>
    </submittedName>
</protein>
<reference evidence="2 3" key="1">
    <citation type="journal article" date="2016" name="Nat. Commun.">
        <title>Thousands of microbial genomes shed light on interconnected biogeochemical processes in an aquifer system.</title>
        <authorList>
            <person name="Anantharaman K."/>
            <person name="Brown C.T."/>
            <person name="Hug L.A."/>
            <person name="Sharon I."/>
            <person name="Castelle C.J."/>
            <person name="Probst A.J."/>
            <person name="Thomas B.C."/>
            <person name="Singh A."/>
            <person name="Wilkins M.J."/>
            <person name="Karaoz U."/>
            <person name="Brodie E.L."/>
            <person name="Williams K.H."/>
            <person name="Hubbard S.S."/>
            <person name="Banfield J.F."/>
        </authorList>
    </citation>
    <scope>NUCLEOTIDE SEQUENCE [LARGE SCALE GENOMIC DNA]</scope>
</reference>
<keyword evidence="1" id="KW-1133">Transmembrane helix</keyword>
<dbReference type="AlphaFoldDB" id="A0A1G2MTX3"/>
<comment type="caution">
    <text evidence="2">The sequence shown here is derived from an EMBL/GenBank/DDBJ whole genome shotgun (WGS) entry which is preliminary data.</text>
</comment>
<accession>A0A1G2MTX3</accession>
<evidence type="ECO:0000313" key="3">
    <source>
        <dbReference type="Proteomes" id="UP000177943"/>
    </source>
</evidence>
<gene>
    <name evidence="2" type="ORF">A3D56_01185</name>
</gene>
<sequence>MITKYLIALLLISVIGVGVFGFASMNHTSSHDTGCVTSVMEIPCPENSIAMLAHHIQAYVSFFSVILATPFAFFTALFLALFLYAKTLFYKQRAYQNFDYGSKVTCPIRGLAVFPLKEIIRWLSLFENSPSLHRIPITIFKFTHLCKQKSLKIIKTINSLIRLWQLIWSAEWSLLRRI</sequence>
<keyword evidence="1" id="KW-0472">Membrane</keyword>